<dbReference type="PROSITE" id="PS51704">
    <property type="entry name" value="GP_PDE"/>
    <property type="match status" value="1"/>
</dbReference>
<feature type="domain" description="GP-PDE" evidence="1">
    <location>
        <begin position="18"/>
        <end position="250"/>
    </location>
</feature>
<dbReference type="Gene3D" id="3.20.20.190">
    <property type="entry name" value="Phosphatidylinositol (PI) phosphodiesterase"/>
    <property type="match status" value="1"/>
</dbReference>
<reference evidence="2" key="1">
    <citation type="submission" date="2018-05" db="EMBL/GenBank/DDBJ databases">
        <authorList>
            <person name="Lanie J.A."/>
            <person name="Ng W.-L."/>
            <person name="Kazmierczak K.M."/>
            <person name="Andrzejewski T.M."/>
            <person name="Davidsen T.M."/>
            <person name="Wayne K.J."/>
            <person name="Tettelin H."/>
            <person name="Glass J.I."/>
            <person name="Rusch D."/>
            <person name="Podicherti R."/>
            <person name="Tsui H.-C.T."/>
            <person name="Winkler M.E."/>
        </authorList>
    </citation>
    <scope>NUCLEOTIDE SEQUENCE</scope>
</reference>
<dbReference type="PANTHER" id="PTHR43805:SF1">
    <property type="entry name" value="GP-PDE DOMAIN-CONTAINING PROTEIN"/>
    <property type="match status" value="1"/>
</dbReference>
<dbReference type="InterPro" id="IPR017946">
    <property type="entry name" value="PLC-like_Pdiesterase_TIM-brl"/>
</dbReference>
<proteinExistence type="predicted"/>
<dbReference type="AlphaFoldDB" id="A0A381RGL4"/>
<evidence type="ECO:0000259" key="1">
    <source>
        <dbReference type="PROSITE" id="PS51704"/>
    </source>
</evidence>
<dbReference type="GO" id="GO:0006629">
    <property type="term" value="P:lipid metabolic process"/>
    <property type="evidence" value="ECO:0007669"/>
    <property type="project" value="InterPro"/>
</dbReference>
<dbReference type="GO" id="GO:0008081">
    <property type="term" value="F:phosphoric diester hydrolase activity"/>
    <property type="evidence" value="ECO:0007669"/>
    <property type="project" value="InterPro"/>
</dbReference>
<accession>A0A381RGL4</accession>
<dbReference type="EMBL" id="UINC01001936">
    <property type="protein sequence ID" value="SUZ90945.1"/>
    <property type="molecule type" value="Genomic_DNA"/>
</dbReference>
<name>A0A381RGL4_9ZZZZ</name>
<dbReference type="CDD" id="cd08561">
    <property type="entry name" value="GDPD_cytoplasmic_ScUgpQ2_like"/>
    <property type="match status" value="1"/>
</dbReference>
<gene>
    <name evidence="2" type="ORF">METZ01_LOCUS43799</name>
</gene>
<sequence length="257" mass="28499">VHLRTYEPRHPFLDHPGVLAFAHRGGAEEVPENSLAAFQHATDLGYRYLETDVHLTSDGVVVAFHDDVLDRVTDRTGRLADLSWEEVSAARIAGTEPIPTLSDLLESFPEARINIDPKGDAVVPALARILGEFEALDRVCLGAFSDRRLEHLRSLLGPGLCTSAGPRSIAGFRVASLGLPIRQPPWHCLQVPVRSNGIRLVDRRFIAAAHDRELQVHVWTVNDPVEMQRLVELGVDGIMTDRPSILREVLDERGLWA</sequence>
<feature type="non-terminal residue" evidence="2">
    <location>
        <position position="1"/>
    </location>
</feature>
<dbReference type="InterPro" id="IPR030395">
    <property type="entry name" value="GP_PDE_dom"/>
</dbReference>
<dbReference type="PANTHER" id="PTHR43805">
    <property type="entry name" value="GLYCEROPHOSPHORYL DIESTER PHOSPHODIESTERASE"/>
    <property type="match status" value="1"/>
</dbReference>
<dbReference type="SUPFAM" id="SSF51695">
    <property type="entry name" value="PLC-like phosphodiesterases"/>
    <property type="match status" value="1"/>
</dbReference>
<dbReference type="Pfam" id="PF03009">
    <property type="entry name" value="GDPD"/>
    <property type="match status" value="1"/>
</dbReference>
<evidence type="ECO:0000313" key="2">
    <source>
        <dbReference type="EMBL" id="SUZ90945.1"/>
    </source>
</evidence>
<protein>
    <recommendedName>
        <fullName evidence="1">GP-PDE domain-containing protein</fullName>
    </recommendedName>
</protein>
<organism evidence="2">
    <name type="scientific">marine metagenome</name>
    <dbReference type="NCBI Taxonomy" id="408172"/>
    <lineage>
        <taxon>unclassified sequences</taxon>
        <taxon>metagenomes</taxon>
        <taxon>ecological metagenomes</taxon>
    </lineage>
</organism>